<evidence type="ECO:0000313" key="9">
    <source>
        <dbReference type="Proteomes" id="UP000887575"/>
    </source>
</evidence>
<feature type="domain" description="PH" evidence="8">
    <location>
        <begin position="50"/>
        <end position="144"/>
    </location>
</feature>
<protein>
    <submittedName>
        <fullName evidence="10">PH domain-containing protein</fullName>
    </submittedName>
</protein>
<evidence type="ECO:0000313" key="10">
    <source>
        <dbReference type="WBParaSite" id="MBELARI_LOCUS10005"/>
    </source>
</evidence>
<reference evidence="10" key="1">
    <citation type="submission" date="2024-02" db="UniProtKB">
        <authorList>
            <consortium name="WormBaseParasite"/>
        </authorList>
    </citation>
    <scope>IDENTIFICATION</scope>
</reference>
<evidence type="ECO:0000256" key="4">
    <source>
        <dbReference type="ARBA" id="ARBA00023055"/>
    </source>
</evidence>
<sequence>MVMGLLRRRRGAAQQQTLQDIIAECPNSSGSTGTKLESSIESNIMTDVIPAKKSGWLQKWTNYIKGYRQRWFVLDANGNLSYYRNQHEVGESCRGSINLQEARILSDQVTNNIVISASSQTFHLKAGNDVDRQQWLTALEYARHEAIKRADLEEEEDAAVVAQTVQLLTDGKELVANANHNVYNKLDMLKTTSRLLNKHADDLLTYANEPNVEHKTLAERTNIFKLTVSAVVKAANEFTESSDREAKRLSRVMHNETQQKLRLQEQLEALALQHSNLERAAVRSARTLTSVSDLEEVFHDAEEDFTFNERKSSSSRQGSMCGESTPKDDSYFNAEIVSIPKNADQDSLNTSNTTTTEARGRPRRKSIPERPDMSLNLWSIMKNCIGKELSKIPMPVNFSEPLSMLQRVTEDLEYGYVLEKAVNLDSFTQMCYVAAFAVSSYSTTGNRTTKPFNPLLGETYECDRMDDLGWRSFTEQVSHHPPAVAHHAQGRGWEMFQDFTMTSRFRGKYLSIIPIGCTHVVFPEKGNHYSFKKVTTTVHNIIVGKLWIDNHGEMEITDHQTGNKFVKRPKRVTGLVKDADGVIHYVIQGTWEHHIDILRVTKCSGTGEKAKLETEAPRRIWTVNPTFEGSEKMHNFTKLAVELNEPEAGIAPTDSRLRPDQRLMEDGKWDEANKRKMDIEDKQRSRRKEREKEMEKAIHQGLPYEEYTPLWFTKTQDEITGTLMHKKFRFNGDYWECKKKHDWSRCPELF</sequence>
<evidence type="ECO:0000259" key="8">
    <source>
        <dbReference type="PROSITE" id="PS50003"/>
    </source>
</evidence>
<proteinExistence type="inferred from homology"/>
<evidence type="ECO:0000256" key="3">
    <source>
        <dbReference type="ARBA" id="ARBA00022553"/>
    </source>
</evidence>
<dbReference type="Pfam" id="PF00169">
    <property type="entry name" value="PH"/>
    <property type="match status" value="1"/>
</dbReference>
<dbReference type="Gene3D" id="2.30.29.30">
    <property type="entry name" value="Pleckstrin-homology domain (PH domain)/Phosphotyrosine-binding domain (PTB)"/>
    <property type="match status" value="1"/>
</dbReference>
<dbReference type="PROSITE" id="PS50003">
    <property type="entry name" value="PH_DOMAIN"/>
    <property type="match status" value="1"/>
</dbReference>
<organism evidence="9 10">
    <name type="scientific">Mesorhabditis belari</name>
    <dbReference type="NCBI Taxonomy" id="2138241"/>
    <lineage>
        <taxon>Eukaryota</taxon>
        <taxon>Metazoa</taxon>
        <taxon>Ecdysozoa</taxon>
        <taxon>Nematoda</taxon>
        <taxon>Chromadorea</taxon>
        <taxon>Rhabditida</taxon>
        <taxon>Rhabditina</taxon>
        <taxon>Rhabditomorpha</taxon>
        <taxon>Rhabditoidea</taxon>
        <taxon>Rhabditidae</taxon>
        <taxon>Mesorhabditinae</taxon>
        <taxon>Mesorhabditis</taxon>
    </lineage>
</organism>
<keyword evidence="9" id="KW-1185">Reference proteome</keyword>
<name>A0AAF3J1A7_9BILA</name>
<dbReference type="GO" id="GO:0005829">
    <property type="term" value="C:cytosol"/>
    <property type="evidence" value="ECO:0007669"/>
    <property type="project" value="TreeGrafter"/>
</dbReference>
<accession>A0AAF3J1A7</accession>
<feature type="compositionally biased region" description="Polar residues" evidence="7">
    <location>
        <begin position="345"/>
        <end position="357"/>
    </location>
</feature>
<dbReference type="GO" id="GO:0032934">
    <property type="term" value="F:sterol binding"/>
    <property type="evidence" value="ECO:0007669"/>
    <property type="project" value="TreeGrafter"/>
</dbReference>
<dbReference type="Gene3D" id="2.40.160.120">
    <property type="match status" value="1"/>
</dbReference>
<feature type="compositionally biased region" description="Basic and acidic residues" evidence="7">
    <location>
        <begin position="655"/>
        <end position="693"/>
    </location>
</feature>
<dbReference type="InterPro" id="IPR000648">
    <property type="entry name" value="Oxysterol-bd"/>
</dbReference>
<dbReference type="AlphaFoldDB" id="A0AAF3J1A7"/>
<comment type="similarity">
    <text evidence="1">Belongs to the OSBP family.</text>
</comment>
<dbReference type="Proteomes" id="UP000887575">
    <property type="component" value="Unassembled WGS sequence"/>
</dbReference>
<dbReference type="GO" id="GO:0097038">
    <property type="term" value="C:perinuclear endoplasmic reticulum"/>
    <property type="evidence" value="ECO:0007669"/>
    <property type="project" value="TreeGrafter"/>
</dbReference>
<dbReference type="SMART" id="SM00233">
    <property type="entry name" value="PH"/>
    <property type="match status" value="1"/>
</dbReference>
<evidence type="ECO:0000256" key="1">
    <source>
        <dbReference type="ARBA" id="ARBA00008842"/>
    </source>
</evidence>
<dbReference type="PANTHER" id="PTHR10972:SF205">
    <property type="entry name" value="OXYSTEROL-BINDING PROTEIN 1"/>
    <property type="match status" value="1"/>
</dbReference>
<evidence type="ECO:0000256" key="6">
    <source>
        <dbReference type="SAM" id="Coils"/>
    </source>
</evidence>
<feature type="region of interest" description="Disordered" evidence="7">
    <location>
        <begin position="650"/>
        <end position="693"/>
    </location>
</feature>
<feature type="region of interest" description="Disordered" evidence="7">
    <location>
        <begin position="307"/>
        <end position="329"/>
    </location>
</feature>
<keyword evidence="4" id="KW-0445">Lipid transport</keyword>
<dbReference type="WBParaSite" id="MBELARI_LOCUS10005">
    <property type="protein sequence ID" value="MBELARI_LOCUS10005"/>
    <property type="gene ID" value="MBELARI_LOCUS10005"/>
</dbReference>
<evidence type="ECO:0000256" key="2">
    <source>
        <dbReference type="ARBA" id="ARBA00022448"/>
    </source>
</evidence>
<keyword evidence="5" id="KW-0446">Lipid-binding</keyword>
<feature type="region of interest" description="Disordered" evidence="7">
    <location>
        <begin position="342"/>
        <end position="369"/>
    </location>
</feature>
<dbReference type="InterPro" id="IPR011993">
    <property type="entry name" value="PH-like_dom_sf"/>
</dbReference>
<dbReference type="GO" id="GO:0005886">
    <property type="term" value="C:plasma membrane"/>
    <property type="evidence" value="ECO:0007669"/>
    <property type="project" value="TreeGrafter"/>
</dbReference>
<evidence type="ECO:0000256" key="7">
    <source>
        <dbReference type="SAM" id="MobiDB-lite"/>
    </source>
</evidence>
<dbReference type="InterPro" id="IPR037239">
    <property type="entry name" value="OSBP_sf"/>
</dbReference>
<dbReference type="GO" id="GO:0120009">
    <property type="term" value="P:intermembrane lipid transfer"/>
    <property type="evidence" value="ECO:0007669"/>
    <property type="project" value="UniProtKB-ARBA"/>
</dbReference>
<feature type="coiled-coil region" evidence="6">
    <location>
        <begin position="246"/>
        <end position="280"/>
    </location>
</feature>
<keyword evidence="2" id="KW-0813">Transport</keyword>
<dbReference type="FunFam" id="2.40.160.120:FF:000001">
    <property type="entry name" value="Oxysterol-binding protein"/>
    <property type="match status" value="1"/>
</dbReference>
<dbReference type="Pfam" id="PF01237">
    <property type="entry name" value="Oxysterol_BP"/>
    <property type="match status" value="1"/>
</dbReference>
<dbReference type="SUPFAM" id="SSF50729">
    <property type="entry name" value="PH domain-like"/>
    <property type="match status" value="1"/>
</dbReference>
<dbReference type="PANTHER" id="PTHR10972">
    <property type="entry name" value="OXYSTEROL-BINDING PROTEIN-RELATED"/>
    <property type="match status" value="1"/>
</dbReference>
<evidence type="ECO:0000256" key="5">
    <source>
        <dbReference type="ARBA" id="ARBA00023121"/>
    </source>
</evidence>
<dbReference type="InterPro" id="IPR001849">
    <property type="entry name" value="PH_domain"/>
</dbReference>
<dbReference type="SUPFAM" id="SSF144000">
    <property type="entry name" value="Oxysterol-binding protein-like"/>
    <property type="match status" value="1"/>
</dbReference>
<keyword evidence="3" id="KW-0597">Phosphoprotein</keyword>
<keyword evidence="6" id="KW-0175">Coiled coil</keyword>